<dbReference type="EMBL" id="BAAAMU010000019">
    <property type="protein sequence ID" value="GAA1632095.1"/>
    <property type="molecule type" value="Genomic_DNA"/>
</dbReference>
<evidence type="ECO:0000313" key="1">
    <source>
        <dbReference type="EMBL" id="GAA1632095.1"/>
    </source>
</evidence>
<accession>A0ABP4R1D8</accession>
<protein>
    <submittedName>
        <fullName evidence="1">Uncharacterized protein</fullName>
    </submittedName>
</protein>
<sequence length="112" mass="13241">MAQRMSAQEAVLSLMSLAFIEIRYLARMRQVHRSVDEDFPADFIEQIRLIADLCHNLPGDFSARGKRERERRATASLKFFLRRPESHHSRWVKEHLTELGYDYSHLLEPQSE</sequence>
<proteinExistence type="predicted"/>
<evidence type="ECO:0000313" key="2">
    <source>
        <dbReference type="Proteomes" id="UP001500064"/>
    </source>
</evidence>
<organism evidence="1 2">
    <name type="scientific">Nonomuraea maheshkhaliensis</name>
    <dbReference type="NCBI Taxonomy" id="419590"/>
    <lineage>
        <taxon>Bacteria</taxon>
        <taxon>Bacillati</taxon>
        <taxon>Actinomycetota</taxon>
        <taxon>Actinomycetes</taxon>
        <taxon>Streptosporangiales</taxon>
        <taxon>Streptosporangiaceae</taxon>
        <taxon>Nonomuraea</taxon>
    </lineage>
</organism>
<name>A0ABP4R1D8_9ACTN</name>
<reference evidence="2" key="1">
    <citation type="journal article" date="2019" name="Int. J. Syst. Evol. Microbiol.">
        <title>The Global Catalogue of Microorganisms (GCM) 10K type strain sequencing project: providing services to taxonomists for standard genome sequencing and annotation.</title>
        <authorList>
            <consortium name="The Broad Institute Genomics Platform"/>
            <consortium name="The Broad Institute Genome Sequencing Center for Infectious Disease"/>
            <person name="Wu L."/>
            <person name="Ma J."/>
        </authorList>
    </citation>
    <scope>NUCLEOTIDE SEQUENCE [LARGE SCALE GENOMIC DNA]</scope>
    <source>
        <strain evidence="2">JCM 13929</strain>
    </source>
</reference>
<gene>
    <name evidence="1" type="ORF">GCM10009733_031240</name>
</gene>
<keyword evidence="2" id="KW-1185">Reference proteome</keyword>
<comment type="caution">
    <text evidence="1">The sequence shown here is derived from an EMBL/GenBank/DDBJ whole genome shotgun (WGS) entry which is preliminary data.</text>
</comment>
<dbReference type="Proteomes" id="UP001500064">
    <property type="component" value="Unassembled WGS sequence"/>
</dbReference>